<dbReference type="AlphaFoldDB" id="A0A2T0PSW0"/>
<dbReference type="InterPro" id="IPR010064">
    <property type="entry name" value="HK97-gp10_tail"/>
</dbReference>
<proteinExistence type="predicted"/>
<dbReference type="Proteomes" id="UP000237846">
    <property type="component" value="Unassembled WGS sequence"/>
</dbReference>
<comment type="caution">
    <text evidence="1">The sequence shown here is derived from an EMBL/GenBank/DDBJ whole genome shotgun (WGS) entry which is preliminary data.</text>
</comment>
<dbReference type="OrthoDB" id="4226606at2"/>
<gene>
    <name evidence="1" type="ORF">CLV72_11256</name>
</gene>
<dbReference type="Pfam" id="PF04883">
    <property type="entry name" value="HK97-gp10_like"/>
    <property type="match status" value="1"/>
</dbReference>
<evidence type="ECO:0000313" key="1">
    <source>
        <dbReference type="EMBL" id="PRX91983.1"/>
    </source>
</evidence>
<evidence type="ECO:0000313" key="2">
    <source>
        <dbReference type="Proteomes" id="UP000237846"/>
    </source>
</evidence>
<dbReference type="EMBL" id="PVZC01000012">
    <property type="protein sequence ID" value="PRX91983.1"/>
    <property type="molecule type" value="Genomic_DNA"/>
</dbReference>
<reference evidence="1 2" key="1">
    <citation type="submission" date="2018-03" db="EMBL/GenBank/DDBJ databases">
        <title>Genomic Encyclopedia of Archaeal and Bacterial Type Strains, Phase II (KMG-II): from individual species to whole genera.</title>
        <authorList>
            <person name="Goeker M."/>
        </authorList>
    </citation>
    <scope>NUCLEOTIDE SEQUENCE [LARGE SCALE GENOMIC DNA]</scope>
    <source>
        <strain evidence="1 2">DSM 45601</strain>
    </source>
</reference>
<sequence>MARVRIDQAAINRFGSLPQVERDMDRRAQRVATTARSDAPVRTGEYRASIRVEDLGGGARRIIAEADHAIFVEEDTRPHTIRPRFRRALYWAGADHPVAVVHHPGTRGQHVMARALNAAYGLTHA</sequence>
<protein>
    <submittedName>
        <fullName evidence="1">Bacteriophage HK97-gp10 putative tail-component</fullName>
    </submittedName>
</protein>
<dbReference type="RefSeq" id="WP_106253341.1">
    <property type="nucleotide sequence ID" value="NZ_PVZC01000012.1"/>
</dbReference>
<accession>A0A2T0PSW0</accession>
<keyword evidence="2" id="KW-1185">Reference proteome</keyword>
<name>A0A2T0PSW0_9ACTN</name>
<organism evidence="1 2">
    <name type="scientific">Allonocardiopsis opalescens</name>
    <dbReference type="NCBI Taxonomy" id="1144618"/>
    <lineage>
        <taxon>Bacteria</taxon>
        <taxon>Bacillati</taxon>
        <taxon>Actinomycetota</taxon>
        <taxon>Actinomycetes</taxon>
        <taxon>Streptosporangiales</taxon>
        <taxon>Allonocardiopsis</taxon>
    </lineage>
</organism>